<keyword evidence="2 5" id="KW-0689">Ribosomal protein</keyword>
<reference evidence="5" key="1">
    <citation type="journal article" date="2020" name="mSystems">
        <title>Genome- and Community-Level Interaction Insights into Carbon Utilization and Element Cycling Functions of Hydrothermarchaeota in Hydrothermal Sediment.</title>
        <authorList>
            <person name="Zhou Z."/>
            <person name="Liu Y."/>
            <person name="Xu W."/>
            <person name="Pan J."/>
            <person name="Luo Z.H."/>
            <person name="Li M."/>
        </authorList>
    </citation>
    <scope>NUCLEOTIDE SEQUENCE [LARGE SCALE GENOMIC DNA]</scope>
    <source>
        <strain evidence="5">SpSt-732</strain>
    </source>
</reference>
<dbReference type="InterPro" id="IPR038661">
    <property type="entry name" value="Ribosomal_eL33_sf"/>
</dbReference>
<name>A0A7C4FD25_9CREN</name>
<sequence length="92" mass="10133">MSAAGKLIGVVKGYRRSRARQYNNQVLLYILADQKVLGSLVGAKVVARDIHGNVYRGRVLKVHSFRNCVVVARFKPNVPGQLIGARVEVMVS</sequence>
<organism evidence="5">
    <name type="scientific">Ignisphaera aggregans</name>
    <dbReference type="NCBI Taxonomy" id="334771"/>
    <lineage>
        <taxon>Archaea</taxon>
        <taxon>Thermoproteota</taxon>
        <taxon>Thermoprotei</taxon>
        <taxon>Desulfurococcales</taxon>
        <taxon>Desulfurococcaceae</taxon>
        <taxon>Ignisphaera</taxon>
    </lineage>
</organism>
<evidence type="ECO:0000256" key="2">
    <source>
        <dbReference type="ARBA" id="ARBA00022980"/>
    </source>
</evidence>
<dbReference type="GO" id="GO:0003735">
    <property type="term" value="F:structural constituent of ribosome"/>
    <property type="evidence" value="ECO:0007669"/>
    <property type="project" value="InterPro"/>
</dbReference>
<dbReference type="InterPro" id="IPR009000">
    <property type="entry name" value="Transl_B-barrel_sf"/>
</dbReference>
<dbReference type="SUPFAM" id="SSF50447">
    <property type="entry name" value="Translation proteins"/>
    <property type="match status" value="1"/>
</dbReference>
<gene>
    <name evidence="5" type="ORF">ENV14_07335</name>
</gene>
<dbReference type="InterPro" id="IPR001780">
    <property type="entry name" value="Ribosomal_eL33"/>
</dbReference>
<comment type="caution">
    <text evidence="5">The sequence shown here is derived from an EMBL/GenBank/DDBJ whole genome shotgun (WGS) entry which is preliminary data.</text>
</comment>
<dbReference type="GO" id="GO:0006412">
    <property type="term" value="P:translation"/>
    <property type="evidence" value="ECO:0007669"/>
    <property type="project" value="InterPro"/>
</dbReference>
<dbReference type="GO" id="GO:0005840">
    <property type="term" value="C:ribosome"/>
    <property type="evidence" value="ECO:0007669"/>
    <property type="project" value="UniProtKB-KW"/>
</dbReference>
<dbReference type="AlphaFoldDB" id="A0A7C4FD25"/>
<dbReference type="GO" id="GO:1990904">
    <property type="term" value="C:ribonucleoprotein complex"/>
    <property type="evidence" value="ECO:0007669"/>
    <property type="project" value="UniProtKB-KW"/>
</dbReference>
<dbReference type="Gene3D" id="2.40.10.190">
    <property type="entry name" value="translation elongation factor selb, chain A, domain 4"/>
    <property type="match status" value="1"/>
</dbReference>
<evidence type="ECO:0000256" key="4">
    <source>
        <dbReference type="ARBA" id="ARBA00035543"/>
    </source>
</evidence>
<protein>
    <recommendedName>
        <fullName evidence="4">50S ribosomal protein L35Ae</fullName>
    </recommendedName>
</protein>
<evidence type="ECO:0000256" key="1">
    <source>
        <dbReference type="ARBA" id="ARBA00009269"/>
    </source>
</evidence>
<keyword evidence="3" id="KW-0687">Ribonucleoprotein</keyword>
<evidence type="ECO:0000256" key="3">
    <source>
        <dbReference type="ARBA" id="ARBA00023274"/>
    </source>
</evidence>
<comment type="similarity">
    <text evidence="1">Belongs to the eukaryotic ribosomal protein eL33 family.</text>
</comment>
<evidence type="ECO:0000313" key="5">
    <source>
        <dbReference type="EMBL" id="HGI88178.1"/>
    </source>
</evidence>
<accession>A0A7C4FD25</accession>
<dbReference type="EMBL" id="DTFF01000063">
    <property type="protein sequence ID" value="HGI88178.1"/>
    <property type="molecule type" value="Genomic_DNA"/>
</dbReference>
<proteinExistence type="inferred from homology"/>
<dbReference type="Pfam" id="PF01247">
    <property type="entry name" value="Ribosomal_L35Ae"/>
    <property type="match status" value="1"/>
</dbReference>